<dbReference type="HOGENOM" id="CLU_122312_1_0_6"/>
<comment type="caution">
    <text evidence="1">The sequence shown here is derived from an EMBL/GenBank/DDBJ whole genome shotgun (WGS) entry which is preliminary data.</text>
</comment>
<dbReference type="Pfam" id="PF22014">
    <property type="entry name" value="DUF6932"/>
    <property type="match status" value="1"/>
</dbReference>
<organism evidence="1 2">
    <name type="scientific">Acinetobacter variabilis</name>
    <dbReference type="NCBI Taxonomy" id="70346"/>
    <lineage>
        <taxon>Bacteria</taxon>
        <taxon>Pseudomonadati</taxon>
        <taxon>Pseudomonadota</taxon>
        <taxon>Gammaproteobacteria</taxon>
        <taxon>Moraxellales</taxon>
        <taxon>Moraxellaceae</taxon>
        <taxon>Acinetobacter</taxon>
    </lineage>
</organism>
<evidence type="ECO:0000313" key="2">
    <source>
        <dbReference type="Proteomes" id="UP000013070"/>
    </source>
</evidence>
<dbReference type="RefSeq" id="WP_004781789.1">
    <property type="nucleotide sequence ID" value="NZ_DALZCJ010000005.1"/>
</dbReference>
<protein>
    <submittedName>
        <fullName evidence="1">Uncharacterized protein</fullName>
    </submittedName>
</protein>
<reference evidence="1 2" key="1">
    <citation type="submission" date="2013-02" db="EMBL/GenBank/DDBJ databases">
        <title>The Genome Sequence of Acinetobacter sp. NIPH 899.</title>
        <authorList>
            <consortium name="The Broad Institute Genome Sequencing Platform"/>
            <consortium name="The Broad Institute Genome Sequencing Center for Infectious Disease"/>
            <person name="Cerqueira G."/>
            <person name="Feldgarden M."/>
            <person name="Courvalin P."/>
            <person name="Perichon B."/>
            <person name="Grillot-Courvalin C."/>
            <person name="Clermont D."/>
            <person name="Rocha E."/>
            <person name="Yoon E.-J."/>
            <person name="Nemec A."/>
            <person name="Walker B."/>
            <person name="Young S.K."/>
            <person name="Zeng Q."/>
            <person name="Gargeya S."/>
            <person name="Fitzgerald M."/>
            <person name="Haas B."/>
            <person name="Abouelleil A."/>
            <person name="Alvarado L."/>
            <person name="Arachchi H.M."/>
            <person name="Berlin A.M."/>
            <person name="Chapman S.B."/>
            <person name="Dewar J."/>
            <person name="Goldberg J."/>
            <person name="Griggs A."/>
            <person name="Gujja S."/>
            <person name="Hansen M."/>
            <person name="Howarth C."/>
            <person name="Imamovic A."/>
            <person name="Larimer J."/>
            <person name="McCowan C."/>
            <person name="Murphy C."/>
            <person name="Neiman D."/>
            <person name="Pearson M."/>
            <person name="Priest M."/>
            <person name="Roberts A."/>
            <person name="Saif S."/>
            <person name="Shea T."/>
            <person name="Sisk P."/>
            <person name="Sykes S."/>
            <person name="Wortman J."/>
            <person name="Nusbaum C."/>
            <person name="Birren B."/>
        </authorList>
    </citation>
    <scope>NUCLEOTIDE SEQUENCE [LARGE SCALE GENOMIC DNA]</scope>
    <source>
        <strain evidence="1 2">NIPH 899</strain>
    </source>
</reference>
<sequence>MIDNNFTENIEKDPNRIADGKVIYPNLLAPGIHKLSLANLEQTVLVPFEDKRTRSNLCNRLRVLIQELETYQVEMIIWLDGSFCSKKPHPSDIDIVVFINEGDLNKLSSEKYNELLSFLENRNTIRARYGCDLYFNGMSDTKHFHYWRSQFSFNQLSEAKGFIQIRVNPNEHLYS</sequence>
<keyword evidence="2" id="KW-1185">Reference proteome</keyword>
<dbReference type="SUPFAM" id="SSF81301">
    <property type="entry name" value="Nucleotidyltransferase"/>
    <property type="match status" value="1"/>
</dbReference>
<dbReference type="InterPro" id="IPR053860">
    <property type="entry name" value="DUF6932"/>
</dbReference>
<accession>N8VKU5</accession>
<evidence type="ECO:0000313" key="1">
    <source>
        <dbReference type="EMBL" id="ENV00151.1"/>
    </source>
</evidence>
<dbReference type="EMBL" id="APPE01000041">
    <property type="protein sequence ID" value="ENV00151.1"/>
    <property type="molecule type" value="Genomic_DNA"/>
</dbReference>
<dbReference type="InterPro" id="IPR043519">
    <property type="entry name" value="NT_sf"/>
</dbReference>
<dbReference type="Proteomes" id="UP000013070">
    <property type="component" value="Unassembled WGS sequence"/>
</dbReference>
<dbReference type="eggNOG" id="ENOG5033HGV">
    <property type="taxonomic scope" value="Bacteria"/>
</dbReference>
<gene>
    <name evidence="1" type="ORF">F969_01060</name>
</gene>
<proteinExistence type="predicted"/>
<dbReference type="AlphaFoldDB" id="N8VKU5"/>
<name>N8VKU5_9GAMM</name>